<evidence type="ECO:0000256" key="4">
    <source>
        <dbReference type="NCBIfam" id="TIGR00152"/>
    </source>
</evidence>
<feature type="binding site" evidence="3">
    <location>
        <begin position="11"/>
        <end position="16"/>
    </location>
    <ligand>
        <name>ATP</name>
        <dbReference type="ChEBI" id="CHEBI:30616"/>
    </ligand>
</feature>
<comment type="pathway">
    <text evidence="3">Cofactor biosynthesis; coenzyme A biosynthesis; CoA from (R)-pantothenate: step 5/5.</text>
</comment>
<accession>A0ABS6W5T7</accession>
<dbReference type="PROSITE" id="PS51219">
    <property type="entry name" value="DPCK"/>
    <property type="match status" value="1"/>
</dbReference>
<reference evidence="5 6" key="1">
    <citation type="submission" date="2021-05" db="EMBL/GenBank/DDBJ databases">
        <title>Phylogenetic classification of ten novel species belonging to the genus Bifidobacterium comprising B. colchicus sp. nov., B. abeli sp. nov., B. bicoloris sp. nov., B. guerezis sp. nov., B. rosaliae sp. nov., B. santillanensis sp. nov., B. argentati sp. nov., B. amazzoni sp. nov., B. pluviali sp. nov., and B. pinnaculum sp. nov.</title>
        <authorList>
            <person name="Lugli G.A."/>
            <person name="Ruiz Garcia L."/>
            <person name="Margolles A."/>
            <person name="Ventura M."/>
        </authorList>
    </citation>
    <scope>NUCLEOTIDE SEQUENCE [LARGE SCALE GENOMIC DNA]</scope>
    <source>
        <strain evidence="5 6">6T3</strain>
    </source>
</reference>
<comment type="subcellular location">
    <subcellularLocation>
        <location evidence="3">Cytoplasm</location>
    </subcellularLocation>
</comment>
<dbReference type="EC" id="2.7.1.24" evidence="3 4"/>
<dbReference type="Pfam" id="PF01121">
    <property type="entry name" value="CoaE"/>
    <property type="match status" value="1"/>
</dbReference>
<keyword evidence="3" id="KW-0963">Cytoplasm</keyword>
<evidence type="ECO:0000256" key="2">
    <source>
        <dbReference type="ARBA" id="ARBA00022840"/>
    </source>
</evidence>
<keyword evidence="3 5" id="KW-0808">Transferase</keyword>
<evidence type="ECO:0000313" key="5">
    <source>
        <dbReference type="EMBL" id="MBW3081865.1"/>
    </source>
</evidence>
<keyword evidence="2 3" id="KW-0067">ATP-binding</keyword>
<proteinExistence type="inferred from homology"/>
<protein>
    <recommendedName>
        <fullName evidence="3 4">Dephospho-CoA kinase</fullName>
        <ecNumber evidence="3 4">2.7.1.24</ecNumber>
    </recommendedName>
    <alternativeName>
        <fullName evidence="3">Dephosphocoenzyme A kinase</fullName>
    </alternativeName>
</protein>
<comment type="caution">
    <text evidence="5">The sequence shown here is derived from an EMBL/GenBank/DDBJ whole genome shotgun (WGS) entry which is preliminary data.</text>
</comment>
<keyword evidence="3 5" id="KW-0418">Kinase</keyword>
<dbReference type="PANTHER" id="PTHR10695">
    <property type="entry name" value="DEPHOSPHO-COA KINASE-RELATED"/>
    <property type="match status" value="1"/>
</dbReference>
<gene>
    <name evidence="3 5" type="primary">coaE</name>
    <name evidence="5" type="ORF">KIH73_00455</name>
</gene>
<organism evidence="5 6">
    <name type="scientific">Bifidobacterium phasiani</name>
    <dbReference type="NCBI Taxonomy" id="2834431"/>
    <lineage>
        <taxon>Bacteria</taxon>
        <taxon>Bacillati</taxon>
        <taxon>Actinomycetota</taxon>
        <taxon>Actinomycetes</taxon>
        <taxon>Bifidobacteriales</taxon>
        <taxon>Bifidobacteriaceae</taxon>
        <taxon>Bifidobacterium</taxon>
    </lineage>
</organism>
<name>A0ABS6W5T7_9BIFI</name>
<sequence length="221" mass="23871">MIRIGLTGGIAAGKSTVAGHLRESGVAVVDYDELARRVVEPGGEGLRRIAAEFGPGCIGADGRLDRAWMAERVFGPDAAPDARERLDAIEHPLIYAEAARAERGLVAVGCGGVVVHDVPLLAEVLGDMPFAFDHIVTVEAPERTRVERMMATRGMTRGQAEGRIRHQSTRAEREAVADAVVDSTRPMEQMFESIDTLVARWRGEAERARQAGPAAAWRPRA</sequence>
<dbReference type="RefSeq" id="WP_219079717.1">
    <property type="nucleotide sequence ID" value="NZ_JAHBBD010000001.1"/>
</dbReference>
<comment type="function">
    <text evidence="3">Catalyzes the phosphorylation of the 3'-hydroxyl group of dephosphocoenzyme A to form coenzyme A.</text>
</comment>
<comment type="similarity">
    <text evidence="3">Belongs to the CoaE family.</text>
</comment>
<dbReference type="PANTHER" id="PTHR10695:SF46">
    <property type="entry name" value="BIFUNCTIONAL COENZYME A SYNTHASE-RELATED"/>
    <property type="match status" value="1"/>
</dbReference>
<evidence type="ECO:0000256" key="1">
    <source>
        <dbReference type="ARBA" id="ARBA00022741"/>
    </source>
</evidence>
<dbReference type="Proteomes" id="UP000812844">
    <property type="component" value="Unassembled WGS sequence"/>
</dbReference>
<comment type="catalytic activity">
    <reaction evidence="3">
        <text>3'-dephospho-CoA + ATP = ADP + CoA + H(+)</text>
        <dbReference type="Rhea" id="RHEA:18245"/>
        <dbReference type="ChEBI" id="CHEBI:15378"/>
        <dbReference type="ChEBI" id="CHEBI:30616"/>
        <dbReference type="ChEBI" id="CHEBI:57287"/>
        <dbReference type="ChEBI" id="CHEBI:57328"/>
        <dbReference type="ChEBI" id="CHEBI:456216"/>
        <dbReference type="EC" id="2.7.1.24"/>
    </reaction>
</comment>
<dbReference type="InterPro" id="IPR001977">
    <property type="entry name" value="Depp_CoAkinase"/>
</dbReference>
<dbReference type="NCBIfam" id="TIGR00152">
    <property type="entry name" value="dephospho-CoA kinase"/>
    <property type="match status" value="1"/>
</dbReference>
<evidence type="ECO:0000313" key="6">
    <source>
        <dbReference type="Proteomes" id="UP000812844"/>
    </source>
</evidence>
<dbReference type="HAMAP" id="MF_00376">
    <property type="entry name" value="Dephospho_CoA_kinase"/>
    <property type="match status" value="1"/>
</dbReference>
<dbReference type="EMBL" id="JAHBBD010000001">
    <property type="protein sequence ID" value="MBW3081865.1"/>
    <property type="molecule type" value="Genomic_DNA"/>
</dbReference>
<evidence type="ECO:0000256" key="3">
    <source>
        <dbReference type="HAMAP-Rule" id="MF_00376"/>
    </source>
</evidence>
<keyword evidence="3" id="KW-0173">Coenzyme A biosynthesis</keyword>
<dbReference type="GO" id="GO:0004140">
    <property type="term" value="F:dephospho-CoA kinase activity"/>
    <property type="evidence" value="ECO:0007669"/>
    <property type="project" value="UniProtKB-EC"/>
</dbReference>
<keyword evidence="6" id="KW-1185">Reference proteome</keyword>
<keyword evidence="1 3" id="KW-0547">Nucleotide-binding</keyword>
<dbReference type="CDD" id="cd02022">
    <property type="entry name" value="DPCK"/>
    <property type="match status" value="1"/>
</dbReference>